<evidence type="ECO:0000256" key="4">
    <source>
        <dbReference type="ARBA" id="ARBA00022741"/>
    </source>
</evidence>
<comment type="cofactor">
    <cofactor evidence="14">
        <name>Mg(2+)</name>
        <dbReference type="ChEBI" id="CHEBI:18420"/>
    </cofactor>
</comment>
<evidence type="ECO:0000256" key="7">
    <source>
        <dbReference type="ARBA" id="ARBA00022806"/>
    </source>
</evidence>
<evidence type="ECO:0000256" key="11">
    <source>
        <dbReference type="ARBA" id="ARBA00023014"/>
    </source>
</evidence>
<keyword evidence="9 14" id="KW-0067">ATP-binding</keyword>
<dbReference type="GO" id="GO:0008409">
    <property type="term" value="F:5'-3' exonuclease activity"/>
    <property type="evidence" value="ECO:0007669"/>
    <property type="project" value="UniProtKB-UniRule"/>
</dbReference>
<dbReference type="PROSITE" id="PS51217">
    <property type="entry name" value="UVRD_HELICASE_CTER"/>
    <property type="match status" value="1"/>
</dbReference>
<dbReference type="GO" id="GO:0046872">
    <property type="term" value="F:metal ion binding"/>
    <property type="evidence" value="ECO:0007669"/>
    <property type="project" value="UniProtKB-KW"/>
</dbReference>
<evidence type="ECO:0000256" key="5">
    <source>
        <dbReference type="ARBA" id="ARBA00022763"/>
    </source>
</evidence>
<keyword evidence="4 14" id="KW-0547">Nucleotide-binding</keyword>
<keyword evidence="3 14" id="KW-0479">Metal-binding</keyword>
<dbReference type="InterPro" id="IPR014017">
    <property type="entry name" value="DNA_helicase_UvrD-like_C"/>
</dbReference>
<dbReference type="AlphaFoldDB" id="A0A9Q4FZ08"/>
<dbReference type="Gene3D" id="3.40.50.300">
    <property type="entry name" value="P-loop containing nucleotide triphosphate hydrolases"/>
    <property type="match status" value="3"/>
</dbReference>
<dbReference type="NCBIfam" id="TIGR02773">
    <property type="entry name" value="addB_Gpos"/>
    <property type="match status" value="1"/>
</dbReference>
<evidence type="ECO:0000256" key="1">
    <source>
        <dbReference type="ARBA" id="ARBA00022485"/>
    </source>
</evidence>
<comment type="similarity">
    <text evidence="14">Belongs to the helicase family. AddB/RexB type 1 subfamily.</text>
</comment>
<keyword evidence="8 14" id="KW-0269">Exonuclease</keyword>
<feature type="binding site" evidence="14">
    <location>
        <position position="801"/>
    </location>
    <ligand>
        <name>[4Fe-4S] cluster</name>
        <dbReference type="ChEBI" id="CHEBI:49883"/>
    </ligand>
</feature>
<keyword evidence="2 14" id="KW-0540">Nuclease</keyword>
<dbReference type="EC" id="3.1.-.-" evidence="14"/>
<dbReference type="GO" id="GO:0000724">
    <property type="term" value="P:double-strand break repair via homologous recombination"/>
    <property type="evidence" value="ECO:0007669"/>
    <property type="project" value="UniProtKB-UniRule"/>
</dbReference>
<dbReference type="InterPro" id="IPR049035">
    <property type="entry name" value="ADDB_N"/>
</dbReference>
<dbReference type="GO" id="GO:0051539">
    <property type="term" value="F:4 iron, 4 sulfur cluster binding"/>
    <property type="evidence" value="ECO:0007669"/>
    <property type="project" value="UniProtKB-KW"/>
</dbReference>
<dbReference type="InterPro" id="IPR027417">
    <property type="entry name" value="P-loop_NTPase"/>
</dbReference>
<organism evidence="16 17">
    <name type="scientific">Salipaludibacillus agaradhaerens</name>
    <name type="common">Bacillus agaradhaerens</name>
    <dbReference type="NCBI Taxonomy" id="76935"/>
    <lineage>
        <taxon>Bacteria</taxon>
        <taxon>Bacillati</taxon>
        <taxon>Bacillota</taxon>
        <taxon>Bacilli</taxon>
        <taxon>Bacillales</taxon>
        <taxon>Bacillaceae</taxon>
    </lineage>
</organism>
<reference evidence="16" key="1">
    <citation type="submission" date="2020-06" db="EMBL/GenBank/DDBJ databases">
        <title>Insight into the genomes of haloalkaliphilic bacilli from Kenyan soda lakes.</title>
        <authorList>
            <person name="Mwirichia R."/>
            <person name="Villamizar G.C."/>
            <person name="Poehlein A."/>
            <person name="Mugweru J."/>
            <person name="Kipnyargis A."/>
            <person name="Kiplimo D."/>
            <person name="Orwa P."/>
            <person name="Daniel R."/>
        </authorList>
    </citation>
    <scope>NUCLEOTIDE SEQUENCE</scope>
    <source>
        <strain evidence="16">B1096_S55</strain>
    </source>
</reference>
<feature type="domain" description="UvrD-like helicase C-terminal" evidence="15">
    <location>
        <begin position="282"/>
        <end position="585"/>
    </location>
</feature>
<dbReference type="InterPro" id="IPR038726">
    <property type="entry name" value="PDDEXK_AddAB-type"/>
</dbReference>
<keyword evidence="11 14" id="KW-0411">Iron-sulfur</keyword>
<dbReference type="SUPFAM" id="SSF52540">
    <property type="entry name" value="P-loop containing nucleoside triphosphate hydrolases"/>
    <property type="match status" value="1"/>
</dbReference>
<dbReference type="InterPro" id="IPR014140">
    <property type="entry name" value="DNA_helicase_suAddB"/>
</dbReference>
<evidence type="ECO:0000256" key="13">
    <source>
        <dbReference type="ARBA" id="ARBA00023204"/>
    </source>
</evidence>
<comment type="subunit">
    <text evidence="14">Heterodimer of AddA and AddB.</text>
</comment>
<dbReference type="RefSeq" id="WP_257820939.1">
    <property type="nucleotide sequence ID" value="NZ_JABXYM010000001.1"/>
</dbReference>
<gene>
    <name evidence="14 16" type="primary">addB</name>
    <name evidence="16" type="ORF">HXA33_07045</name>
</gene>
<evidence type="ECO:0000313" key="17">
    <source>
        <dbReference type="Proteomes" id="UP001057753"/>
    </source>
</evidence>
<keyword evidence="17" id="KW-1185">Reference proteome</keyword>
<evidence type="ECO:0000256" key="14">
    <source>
        <dbReference type="HAMAP-Rule" id="MF_01452"/>
    </source>
</evidence>
<comment type="miscellaneous">
    <text evidence="14">Despite having conserved helicase domains, this subunit does not have helicase activity.</text>
</comment>
<dbReference type="Pfam" id="PF12705">
    <property type="entry name" value="PDDEXK_1"/>
    <property type="match status" value="1"/>
</dbReference>
<evidence type="ECO:0000256" key="10">
    <source>
        <dbReference type="ARBA" id="ARBA00023004"/>
    </source>
</evidence>
<dbReference type="Pfam" id="PF21445">
    <property type="entry name" value="ADDB_N"/>
    <property type="match status" value="1"/>
</dbReference>
<keyword evidence="1 14" id="KW-0004">4Fe-4S</keyword>
<keyword evidence="6 14" id="KW-0378">Hydrolase</keyword>
<evidence type="ECO:0000313" key="16">
    <source>
        <dbReference type="EMBL" id="MCR6096303.1"/>
    </source>
</evidence>
<name>A0A9Q4FZ08_SALAG</name>
<feature type="binding site" evidence="14">
    <location>
        <position position="1130"/>
    </location>
    <ligand>
        <name>[4Fe-4S] cluster</name>
        <dbReference type="ChEBI" id="CHEBI:49883"/>
    </ligand>
</feature>
<dbReference type="HAMAP" id="MF_01452">
    <property type="entry name" value="AddB_type1"/>
    <property type="match status" value="1"/>
</dbReference>
<dbReference type="InterPro" id="IPR011604">
    <property type="entry name" value="PDDEXK-like_dom_sf"/>
</dbReference>
<feature type="binding site" evidence="14">
    <location>
        <position position="1121"/>
    </location>
    <ligand>
        <name>[4Fe-4S] cluster</name>
        <dbReference type="ChEBI" id="CHEBI:49883"/>
    </ligand>
</feature>
<comment type="function">
    <text evidence="14">The heterodimer acts as both an ATP-dependent DNA helicase and an ATP-dependent, dual-direction single-stranded exonuclease. Recognizes the chi site generating a DNA molecule suitable for the initiation of homologous recombination. The AddB subunit has 5' -&gt; 3' nuclease activity but not helicase activity.</text>
</comment>
<dbReference type="Proteomes" id="UP001057753">
    <property type="component" value="Unassembled WGS sequence"/>
</dbReference>
<dbReference type="GO" id="GO:0004386">
    <property type="term" value="F:helicase activity"/>
    <property type="evidence" value="ECO:0007669"/>
    <property type="project" value="UniProtKB-KW"/>
</dbReference>
<dbReference type="PANTHER" id="PTHR30591:SF1">
    <property type="entry name" value="RECBCD ENZYME SUBUNIT RECC"/>
    <property type="match status" value="1"/>
</dbReference>
<keyword evidence="10 14" id="KW-0408">Iron</keyword>
<dbReference type="Gene3D" id="3.90.320.10">
    <property type="match status" value="1"/>
</dbReference>
<dbReference type="PANTHER" id="PTHR30591">
    <property type="entry name" value="RECBCD ENZYME SUBUNIT RECC"/>
    <property type="match status" value="1"/>
</dbReference>
<protein>
    <recommendedName>
        <fullName evidence="14">ATP-dependent helicase/deoxyribonuclease subunit B</fullName>
        <ecNumber evidence="14">3.1.-.-</ecNumber>
    </recommendedName>
    <alternativeName>
        <fullName evidence="14">ATP-dependent helicase/nuclease subunit AddB</fullName>
    </alternativeName>
</protein>
<sequence length="1168" mass="133854">MPIHFYLGRSGTGKTTKIQQQILTSSTSDPKGAPIIYLVPEQMTFQAEKNLVSSSGVGMIRTQVLSFSRLALRVLQEVGGAAKIHMDKIGVHMLIRKIVEQHKTEFRLFQKATTNQGFIDKMEQMLIELKRYEIDGSKLNEQLQLWRESEPSSSLERSLYDKLYDIQLVLDKVEKELSSTYLTAEDYLHILAEQIPQSRQLEKATIYIDGFHSFTPIELAVVKGLVSQCRNIHIALTLDKPVQKETILHPLDLFYETANTYQQLILACDEANITSIHHHLFQESQRFKAAGLKHLEEQGGRRPVTPSYSHEGIRVISAVNRRGEVEKVAREINSLVRDHGWRYKQIAILLRNPVDYIDHFETVFSDEKIPFFMDQKRSVLNHPLIEFIRSALEVIQKDWRYETVFRMLKTEFLFPLDSSVREKVDQLENYVLAYGIQGRKWYSGDVWRYRKMATTAEYELDKSDDEVIIEKELNELKNNLLSPVFSFQERLKKASTVEDYCRIIFNLLEDIKAADKLEQLRHIAVSEDHLRDAREHDQLWGTLLSILDQMVEMSGEEDVPFDLFIKMLETGFEAMEFTIIPPAFDQVMIANMETSRLNDIDCAFIVGANDGVIPAKPDEGSMISEEERENLEKTGMKLAPGAKRQLINENFLMYLAQAIPSSKLYITYPIADEEGRSMQPSMYLNYVMHTFPNLITEMAFNTPIDVEAEEELSFISHPDRTLTHLAFQLQQWRKGYNITPIWWDAYNWFVKSDQWHDKAARILSSLTYENKPTRLSKDLAVKLYGDSLKTSVSRLEQYNACPFSQFANYGLKLKERETFKLEAPDIGTLFHAALKEMAELLRREGKDFSTLSKDEAIIKAKTIVEQLAPKIQREILLSSSRFKYIQQKLEEVVATASTILAEHAKKTGFSPAGLEVGFGPGQQLPPLTFKLDNGGTVELIGRIDRVDQAKDESGVYVRIIDYKSSSKDIKLDEVYYGLALQMLIYLDVVVSFASEWLGTEVSPAGVLYFHVHNPIIQTDQKLSLEQIESKIIKEFKMKGLLSSQPEAIKQMDTSLESGRSDIVPVGFKKDGEVYSDSKVVTPDDYEHLRTYLRQHVKQIGEAILTGDLAISPYMKNGKIPCQFCSYKALCQFDASLETNDYRWLPSQSKETMIATIREKGGHRYGDIT</sequence>
<dbReference type="GO" id="GO:0003690">
    <property type="term" value="F:double-stranded DNA binding"/>
    <property type="evidence" value="ECO:0007669"/>
    <property type="project" value="UniProtKB-UniRule"/>
</dbReference>
<dbReference type="Pfam" id="PF13361">
    <property type="entry name" value="UvrD_C"/>
    <property type="match status" value="1"/>
</dbReference>
<evidence type="ECO:0000256" key="3">
    <source>
        <dbReference type="ARBA" id="ARBA00022723"/>
    </source>
</evidence>
<accession>A0A9Q4FZ08</accession>
<evidence type="ECO:0000256" key="12">
    <source>
        <dbReference type="ARBA" id="ARBA00023125"/>
    </source>
</evidence>
<dbReference type="EMBL" id="JABXYM010000001">
    <property type="protein sequence ID" value="MCR6096303.1"/>
    <property type="molecule type" value="Genomic_DNA"/>
</dbReference>
<proteinExistence type="inferred from homology"/>
<keyword evidence="12 14" id="KW-0238">DNA-binding</keyword>
<evidence type="ECO:0000259" key="15">
    <source>
        <dbReference type="PROSITE" id="PS51217"/>
    </source>
</evidence>
<keyword evidence="5 14" id="KW-0227">DNA damage</keyword>
<comment type="caution">
    <text evidence="16">The sequence shown here is derived from an EMBL/GenBank/DDBJ whole genome shotgun (WGS) entry which is preliminary data.</text>
</comment>
<dbReference type="GO" id="GO:0005524">
    <property type="term" value="F:ATP binding"/>
    <property type="evidence" value="ECO:0007669"/>
    <property type="project" value="UniProtKB-UniRule"/>
</dbReference>
<feature type="binding site" evidence="14">
    <location>
        <position position="1124"/>
    </location>
    <ligand>
        <name>[4Fe-4S] cluster</name>
        <dbReference type="ChEBI" id="CHEBI:49883"/>
    </ligand>
</feature>
<keyword evidence="7 14" id="KW-0347">Helicase</keyword>
<evidence type="ECO:0000256" key="9">
    <source>
        <dbReference type="ARBA" id="ARBA00022840"/>
    </source>
</evidence>
<evidence type="ECO:0000256" key="8">
    <source>
        <dbReference type="ARBA" id="ARBA00022839"/>
    </source>
</evidence>
<comment type="cofactor">
    <cofactor evidence="14">
        <name>[4Fe-4S] cluster</name>
        <dbReference type="ChEBI" id="CHEBI:49883"/>
    </cofactor>
    <text evidence="14">Binds 1 [4Fe-4S] cluster.</text>
</comment>
<evidence type="ECO:0000256" key="2">
    <source>
        <dbReference type="ARBA" id="ARBA00022722"/>
    </source>
</evidence>
<dbReference type="Gene3D" id="6.10.140.1030">
    <property type="match status" value="1"/>
</dbReference>
<evidence type="ECO:0000256" key="6">
    <source>
        <dbReference type="ARBA" id="ARBA00022801"/>
    </source>
</evidence>
<keyword evidence="13 14" id="KW-0234">DNA repair</keyword>